<evidence type="ECO:0000256" key="3">
    <source>
        <dbReference type="ARBA" id="ARBA00022676"/>
    </source>
</evidence>
<proteinExistence type="inferred from homology"/>
<dbReference type="InterPro" id="IPR038577">
    <property type="entry name" value="GT10-like_C_sf"/>
</dbReference>
<evidence type="ECO:0000256" key="8">
    <source>
        <dbReference type="ARBA" id="ARBA00023034"/>
    </source>
</evidence>
<evidence type="ECO:0000259" key="12">
    <source>
        <dbReference type="Pfam" id="PF17039"/>
    </source>
</evidence>
<keyword evidence="5" id="KW-0812">Transmembrane</keyword>
<evidence type="ECO:0000256" key="7">
    <source>
        <dbReference type="ARBA" id="ARBA00022989"/>
    </source>
</evidence>
<keyword evidence="9" id="KW-0472">Membrane</keyword>
<dbReference type="InterPro" id="IPR031481">
    <property type="entry name" value="Glyco_tran_10_N"/>
</dbReference>
<dbReference type="InterPro" id="IPR001503">
    <property type="entry name" value="Glyco_trans_10"/>
</dbReference>
<evidence type="ECO:0000256" key="4">
    <source>
        <dbReference type="ARBA" id="ARBA00022679"/>
    </source>
</evidence>
<dbReference type="AlphaFoldDB" id="A0A2H9T3D8"/>
<keyword evidence="3" id="KW-0328">Glycosyltransferase</keyword>
<keyword evidence="4" id="KW-0808">Transferase</keyword>
<comment type="subcellular location">
    <subcellularLocation>
        <location evidence="1">Golgi apparatus membrane</location>
        <topology evidence="1">Single-pass type II membrane protein</topology>
    </subcellularLocation>
</comment>
<evidence type="ECO:0000256" key="9">
    <source>
        <dbReference type="ARBA" id="ARBA00023136"/>
    </source>
</evidence>
<accession>A0A2H9T3D8</accession>
<keyword evidence="10" id="KW-0325">Glycoprotein</keyword>
<reference evidence="13" key="1">
    <citation type="journal article" date="2017" name="Appl. Environ. Microbiol.">
        <title>Molecular characterization of an Endozoicomonas-like organism causing infection in king scallop Pecten maximus L.</title>
        <authorList>
            <person name="Cano I."/>
            <person name="van Aerle R."/>
            <person name="Ross S."/>
            <person name="Verner-Jeffreys D.W."/>
            <person name="Paley R.K."/>
            <person name="Rimmer G."/>
            <person name="Ryder D."/>
            <person name="Hooper P."/>
            <person name="Stone D."/>
            <person name="Feist S.W."/>
        </authorList>
    </citation>
    <scope>NUCLEOTIDE SEQUENCE</scope>
</reference>
<comment type="caution">
    <text evidence="13">The sequence shown here is derived from an EMBL/GenBank/DDBJ whole genome shotgun (WGS) entry which is preliminary data.</text>
</comment>
<name>A0A2H9T3D8_9ZZZZ</name>
<evidence type="ECO:0000256" key="1">
    <source>
        <dbReference type="ARBA" id="ARBA00004323"/>
    </source>
</evidence>
<keyword evidence="7" id="KW-1133">Transmembrane helix</keyword>
<gene>
    <name evidence="13" type="ORF">CI610_03358</name>
</gene>
<dbReference type="SUPFAM" id="SSF53756">
    <property type="entry name" value="UDP-Glycosyltransferase/glycogen phosphorylase"/>
    <property type="match status" value="1"/>
</dbReference>
<dbReference type="EMBL" id="NSIT01000414">
    <property type="protein sequence ID" value="PJE77714.1"/>
    <property type="molecule type" value="Genomic_DNA"/>
</dbReference>
<dbReference type="GO" id="GO:0008417">
    <property type="term" value="F:fucosyltransferase activity"/>
    <property type="evidence" value="ECO:0007669"/>
    <property type="project" value="InterPro"/>
</dbReference>
<dbReference type="PANTHER" id="PTHR48438">
    <property type="entry name" value="ALPHA-(1,3)-FUCOSYLTRANSFERASE C-RELATED"/>
    <property type="match status" value="1"/>
</dbReference>
<dbReference type="Pfam" id="PF17039">
    <property type="entry name" value="Glyco_tran_10_N"/>
    <property type="match status" value="1"/>
</dbReference>
<evidence type="ECO:0000313" key="13">
    <source>
        <dbReference type="EMBL" id="PJE77714.1"/>
    </source>
</evidence>
<sequence length="248" mass="29032">MHGMESPYHYHADLSKWNNMFNWTFTYRRDSDVLSLYSGFQHTPLDITPSVQWKTKDRSSAWMVSNCRTPGKRDQYVKRLRKSADVHVYGNCGTYRCSHAKESGCMEILRKHYRYYLAFENSLCVDYVTEKGFKTYTFSPSTIPVMRGGSNYSLFFPPGSYIDTKDFETAFTLGKTISMNESVMDNTTSALFSWRKYYSIDPNIVHDKWCNLCERIHHAESYKRLYSNVKSWLNDNVRSACKSPTDLK</sequence>
<feature type="domain" description="Fucosyltransferase C-terminal" evidence="11">
    <location>
        <begin position="53"/>
        <end position="232"/>
    </location>
</feature>
<evidence type="ECO:0000256" key="6">
    <source>
        <dbReference type="ARBA" id="ARBA00022968"/>
    </source>
</evidence>
<evidence type="ECO:0000256" key="5">
    <source>
        <dbReference type="ARBA" id="ARBA00022692"/>
    </source>
</evidence>
<organism evidence="13">
    <name type="scientific">invertebrate metagenome</name>
    <dbReference type="NCBI Taxonomy" id="1711999"/>
    <lineage>
        <taxon>unclassified sequences</taxon>
        <taxon>metagenomes</taxon>
        <taxon>organismal metagenomes</taxon>
    </lineage>
</organism>
<comment type="similarity">
    <text evidence="2">Belongs to the glycosyltransferase 10 family.</text>
</comment>
<feature type="domain" description="Fucosyltransferase N-terminal" evidence="12">
    <location>
        <begin position="3"/>
        <end position="37"/>
    </location>
</feature>
<dbReference type="GO" id="GO:0000139">
    <property type="term" value="C:Golgi membrane"/>
    <property type="evidence" value="ECO:0007669"/>
    <property type="project" value="UniProtKB-SubCell"/>
</dbReference>
<dbReference type="PANTHER" id="PTHR48438:SF1">
    <property type="entry name" value="ALPHA-(1,3)-FUCOSYLTRANSFERASE C-RELATED"/>
    <property type="match status" value="1"/>
</dbReference>
<dbReference type="Pfam" id="PF00852">
    <property type="entry name" value="Glyco_transf_10"/>
    <property type="match status" value="1"/>
</dbReference>
<keyword evidence="6" id="KW-0735">Signal-anchor</keyword>
<dbReference type="Gene3D" id="3.40.50.11660">
    <property type="entry name" value="Glycosyl transferase family 10, C-terminal domain"/>
    <property type="match status" value="1"/>
</dbReference>
<dbReference type="InterPro" id="IPR055270">
    <property type="entry name" value="Glyco_tran_10_C"/>
</dbReference>
<evidence type="ECO:0000256" key="2">
    <source>
        <dbReference type="ARBA" id="ARBA00008919"/>
    </source>
</evidence>
<keyword evidence="8" id="KW-0333">Golgi apparatus</keyword>
<evidence type="ECO:0000259" key="11">
    <source>
        <dbReference type="Pfam" id="PF00852"/>
    </source>
</evidence>
<protein>
    <submittedName>
        <fullName evidence="13">Uncharacterized protein</fullName>
    </submittedName>
</protein>
<evidence type="ECO:0000256" key="10">
    <source>
        <dbReference type="ARBA" id="ARBA00023180"/>
    </source>
</evidence>